<keyword evidence="1" id="KW-0812">Transmembrane</keyword>
<evidence type="ECO:0000313" key="2">
    <source>
        <dbReference type="EMBL" id="KAF8657860.1"/>
    </source>
</evidence>
<dbReference type="Proteomes" id="UP000636709">
    <property type="component" value="Unassembled WGS sequence"/>
</dbReference>
<evidence type="ECO:0000313" key="3">
    <source>
        <dbReference type="Proteomes" id="UP000636709"/>
    </source>
</evidence>
<dbReference type="OrthoDB" id="1627728at2759"/>
<dbReference type="EMBL" id="JACEFO010002486">
    <property type="protein sequence ID" value="KAF8657860.1"/>
    <property type="molecule type" value="Genomic_DNA"/>
</dbReference>
<keyword evidence="1" id="KW-1133">Transmembrane helix</keyword>
<organism evidence="2 3">
    <name type="scientific">Digitaria exilis</name>
    <dbReference type="NCBI Taxonomy" id="1010633"/>
    <lineage>
        <taxon>Eukaryota</taxon>
        <taxon>Viridiplantae</taxon>
        <taxon>Streptophyta</taxon>
        <taxon>Embryophyta</taxon>
        <taxon>Tracheophyta</taxon>
        <taxon>Spermatophyta</taxon>
        <taxon>Magnoliopsida</taxon>
        <taxon>Liliopsida</taxon>
        <taxon>Poales</taxon>
        <taxon>Poaceae</taxon>
        <taxon>PACMAD clade</taxon>
        <taxon>Panicoideae</taxon>
        <taxon>Panicodae</taxon>
        <taxon>Paniceae</taxon>
        <taxon>Anthephorinae</taxon>
        <taxon>Digitaria</taxon>
    </lineage>
</organism>
<comment type="caution">
    <text evidence="2">The sequence shown here is derived from an EMBL/GenBank/DDBJ whole genome shotgun (WGS) entry which is preliminary data.</text>
</comment>
<dbReference type="AlphaFoldDB" id="A0A835A7M2"/>
<sequence length="135" mass="13458">MGLGAVDGGGASPSWGGRLAAEGCTSTGATMSVSHRAPTAAASGGDHSCCGGHVVNIYVNNNVQGVTNSVLLGSKVAMRDPGARVTTRRRARRGGRRKAKANGIGVVAGVALLAVAAAAAAVFCLVLFVRVHNLH</sequence>
<protein>
    <submittedName>
        <fullName evidence="2">Uncharacterized protein</fullName>
    </submittedName>
</protein>
<accession>A0A835A7M2</accession>
<reference evidence="2" key="1">
    <citation type="submission" date="2020-07" db="EMBL/GenBank/DDBJ databases">
        <title>Genome sequence and genetic diversity analysis of an under-domesticated orphan crop, white fonio (Digitaria exilis).</title>
        <authorList>
            <person name="Bennetzen J.L."/>
            <person name="Chen S."/>
            <person name="Ma X."/>
            <person name="Wang X."/>
            <person name="Yssel A.E.J."/>
            <person name="Chaluvadi S.R."/>
            <person name="Johnson M."/>
            <person name="Gangashetty P."/>
            <person name="Hamidou F."/>
            <person name="Sanogo M.D."/>
            <person name="Zwaenepoel A."/>
            <person name="Wallace J."/>
            <person name="Van De Peer Y."/>
            <person name="Van Deynze A."/>
        </authorList>
    </citation>
    <scope>NUCLEOTIDE SEQUENCE</scope>
    <source>
        <tissue evidence="2">Leaves</tissue>
    </source>
</reference>
<evidence type="ECO:0000256" key="1">
    <source>
        <dbReference type="SAM" id="Phobius"/>
    </source>
</evidence>
<keyword evidence="1" id="KW-0472">Membrane</keyword>
<feature type="transmembrane region" description="Helical" evidence="1">
    <location>
        <begin position="103"/>
        <end position="129"/>
    </location>
</feature>
<gene>
    <name evidence="2" type="ORF">HU200_059670</name>
</gene>
<keyword evidence="3" id="KW-1185">Reference proteome</keyword>
<proteinExistence type="predicted"/>
<name>A0A835A7M2_9POAL</name>